<dbReference type="EMBL" id="CAFBLX010000290">
    <property type="protein sequence ID" value="CAB4913279.1"/>
    <property type="molecule type" value="Genomic_DNA"/>
</dbReference>
<organism evidence="1">
    <name type="scientific">freshwater metagenome</name>
    <dbReference type="NCBI Taxonomy" id="449393"/>
    <lineage>
        <taxon>unclassified sequences</taxon>
        <taxon>metagenomes</taxon>
        <taxon>ecological metagenomes</taxon>
    </lineage>
</organism>
<accession>A0A6J7HC02</accession>
<evidence type="ECO:0000313" key="1">
    <source>
        <dbReference type="EMBL" id="CAB4913279.1"/>
    </source>
</evidence>
<sequence>MVGDQIGDPRDVQPRDTVLDRRKLLPGSNSEQCRHGLLSILCGDDGSAAVDGGGGHRQTDPYFLARSERDQQFDVLGVEHGQRGAGLRMRGDRIGVDGPVGRISQACNGVLRHARGPRDVGSCQHDAQQSRCDLGVASAGDGRRLDTLGEKLVRGGLLEAVQQFAHRLVDASDTCDGNGSGDDADLIGGVASVVCLPQRVTAPPTAYVTVDDGNEVDRLAGHAAQRGEEGDVGRVQNHVTGVGELSEQRLQCCARTLEYLGVGEQGGDGATIDRVETCLGALQHFEETSAPGDVEPHRFTGLGHRIGELAATVEFAA</sequence>
<proteinExistence type="predicted"/>
<reference evidence="1" key="1">
    <citation type="submission" date="2020-05" db="EMBL/GenBank/DDBJ databases">
        <authorList>
            <person name="Chiriac C."/>
            <person name="Salcher M."/>
            <person name="Ghai R."/>
            <person name="Kavagutti S V."/>
        </authorList>
    </citation>
    <scope>NUCLEOTIDE SEQUENCE</scope>
</reference>
<protein>
    <submittedName>
        <fullName evidence="1">Unannotated protein</fullName>
    </submittedName>
</protein>
<dbReference type="AlphaFoldDB" id="A0A6J7HC02"/>
<gene>
    <name evidence="1" type="ORF">UFOPK3472_03173</name>
</gene>
<name>A0A6J7HC02_9ZZZZ</name>